<dbReference type="EMBL" id="UYYB01000106">
    <property type="protein sequence ID" value="VDM65085.1"/>
    <property type="molecule type" value="Genomic_DNA"/>
</dbReference>
<gene>
    <name evidence="1" type="ORF">SVUK_LOCUS83</name>
</gene>
<name>A0A3P7K1Q8_STRVU</name>
<sequence>MALRPCMLLIAVAGQCTVKRFKHCGGSHTSELSYIRHSNGHVTCDLCTEFKGLQRVAISRRAGELYQRTRSRRDGELFPLEEETVVTEKISSGVLKIKLCFTKILEKEDQCCVHTNFVLAGKAQKNVM</sequence>
<dbReference type="OrthoDB" id="5840590at2759"/>
<evidence type="ECO:0000313" key="1">
    <source>
        <dbReference type="EMBL" id="VDM65085.1"/>
    </source>
</evidence>
<dbReference type="Proteomes" id="UP000270094">
    <property type="component" value="Unassembled WGS sequence"/>
</dbReference>
<keyword evidence="2" id="KW-1185">Reference proteome</keyword>
<reference evidence="1 2" key="1">
    <citation type="submission" date="2018-11" db="EMBL/GenBank/DDBJ databases">
        <authorList>
            <consortium name="Pathogen Informatics"/>
        </authorList>
    </citation>
    <scope>NUCLEOTIDE SEQUENCE [LARGE SCALE GENOMIC DNA]</scope>
</reference>
<accession>A0A3P7K1Q8</accession>
<proteinExistence type="predicted"/>
<protein>
    <submittedName>
        <fullName evidence="1">Uncharacterized protein</fullName>
    </submittedName>
</protein>
<organism evidence="1 2">
    <name type="scientific">Strongylus vulgaris</name>
    <name type="common">Blood worm</name>
    <dbReference type="NCBI Taxonomy" id="40348"/>
    <lineage>
        <taxon>Eukaryota</taxon>
        <taxon>Metazoa</taxon>
        <taxon>Ecdysozoa</taxon>
        <taxon>Nematoda</taxon>
        <taxon>Chromadorea</taxon>
        <taxon>Rhabditida</taxon>
        <taxon>Rhabditina</taxon>
        <taxon>Rhabditomorpha</taxon>
        <taxon>Strongyloidea</taxon>
        <taxon>Strongylidae</taxon>
        <taxon>Strongylus</taxon>
    </lineage>
</organism>
<evidence type="ECO:0000313" key="2">
    <source>
        <dbReference type="Proteomes" id="UP000270094"/>
    </source>
</evidence>
<dbReference type="AlphaFoldDB" id="A0A3P7K1Q8"/>